<accession>A0A840FZE5</accession>
<sequence>MPAPLGGWLGGIVLLLAIFLPAFLLMAGTLPFWDALRQRAGIRQAMGGVNAAVVGILAAALYDPVCTSALHSPADFALALAAYGLLVFARLPPVLVVGLAALAGALGIPRNFVGQG</sequence>
<feature type="transmembrane region" description="Helical" evidence="7">
    <location>
        <begin position="45"/>
        <end position="62"/>
    </location>
</feature>
<dbReference type="Proteomes" id="UP000587070">
    <property type="component" value="Unassembled WGS sequence"/>
</dbReference>
<gene>
    <name evidence="8" type="ORF">GGD90_001861</name>
</gene>
<evidence type="ECO:0000256" key="5">
    <source>
        <dbReference type="ARBA" id="ARBA00022989"/>
    </source>
</evidence>
<dbReference type="Pfam" id="PF02417">
    <property type="entry name" value="Chromate_transp"/>
    <property type="match status" value="1"/>
</dbReference>
<evidence type="ECO:0000313" key="9">
    <source>
        <dbReference type="Proteomes" id="UP000587070"/>
    </source>
</evidence>
<evidence type="ECO:0000256" key="6">
    <source>
        <dbReference type="ARBA" id="ARBA00023136"/>
    </source>
</evidence>
<evidence type="ECO:0000256" key="1">
    <source>
        <dbReference type="ARBA" id="ARBA00004651"/>
    </source>
</evidence>
<keyword evidence="6 7" id="KW-0472">Membrane</keyword>
<dbReference type="PANTHER" id="PTHR33567:SF3">
    <property type="entry name" value="CHROMATE ION TRANSPORTER (EUROFUNG)"/>
    <property type="match status" value="1"/>
</dbReference>
<evidence type="ECO:0000256" key="7">
    <source>
        <dbReference type="SAM" id="Phobius"/>
    </source>
</evidence>
<evidence type="ECO:0000256" key="3">
    <source>
        <dbReference type="ARBA" id="ARBA00022475"/>
    </source>
</evidence>
<keyword evidence="5 7" id="KW-1133">Transmembrane helix</keyword>
<comment type="caution">
    <text evidence="8">The sequence shown here is derived from an EMBL/GenBank/DDBJ whole genome shotgun (WGS) entry which is preliminary data.</text>
</comment>
<feature type="transmembrane region" description="Helical" evidence="7">
    <location>
        <begin position="12"/>
        <end position="33"/>
    </location>
</feature>
<organism evidence="8 9">
    <name type="scientific">Rhodocyclus tenuis</name>
    <name type="common">Rhodospirillum tenue</name>
    <dbReference type="NCBI Taxonomy" id="1066"/>
    <lineage>
        <taxon>Bacteria</taxon>
        <taxon>Pseudomonadati</taxon>
        <taxon>Pseudomonadota</taxon>
        <taxon>Betaproteobacteria</taxon>
        <taxon>Rhodocyclales</taxon>
        <taxon>Rhodocyclaceae</taxon>
        <taxon>Rhodocyclus</taxon>
    </lineage>
</organism>
<evidence type="ECO:0000256" key="2">
    <source>
        <dbReference type="ARBA" id="ARBA00005262"/>
    </source>
</evidence>
<feature type="transmembrane region" description="Helical" evidence="7">
    <location>
        <begin position="82"/>
        <end position="108"/>
    </location>
</feature>
<reference evidence="8 9" key="1">
    <citation type="submission" date="2020-08" db="EMBL/GenBank/DDBJ databases">
        <title>Genome sequencing of Purple Non-Sulfur Bacteria from various extreme environments.</title>
        <authorList>
            <person name="Mayer M."/>
        </authorList>
    </citation>
    <scope>NUCLEOTIDE SEQUENCE [LARGE SCALE GENOMIC DNA]</scope>
    <source>
        <strain evidence="8 9">2761</strain>
    </source>
</reference>
<dbReference type="GO" id="GO:0005886">
    <property type="term" value="C:plasma membrane"/>
    <property type="evidence" value="ECO:0007669"/>
    <property type="project" value="UniProtKB-SubCell"/>
</dbReference>
<keyword evidence="9" id="KW-1185">Reference proteome</keyword>
<evidence type="ECO:0000256" key="4">
    <source>
        <dbReference type="ARBA" id="ARBA00022692"/>
    </source>
</evidence>
<dbReference type="EMBL" id="JACIGE010000006">
    <property type="protein sequence ID" value="MBB4247487.1"/>
    <property type="molecule type" value="Genomic_DNA"/>
</dbReference>
<comment type="similarity">
    <text evidence="2">Belongs to the chromate ion transporter (CHR) (TC 2.A.51) family.</text>
</comment>
<name>A0A840FZE5_RHOTE</name>
<dbReference type="InterPro" id="IPR003370">
    <property type="entry name" value="Chromate_transpt"/>
</dbReference>
<evidence type="ECO:0000313" key="8">
    <source>
        <dbReference type="EMBL" id="MBB4247487.1"/>
    </source>
</evidence>
<dbReference type="GO" id="GO:0015109">
    <property type="term" value="F:chromate transmembrane transporter activity"/>
    <property type="evidence" value="ECO:0007669"/>
    <property type="project" value="InterPro"/>
</dbReference>
<proteinExistence type="inferred from homology"/>
<dbReference type="AlphaFoldDB" id="A0A840FZE5"/>
<protein>
    <submittedName>
        <fullName evidence="8">Chromate transport protein ChrA</fullName>
    </submittedName>
</protein>
<keyword evidence="3" id="KW-1003">Cell membrane</keyword>
<dbReference type="PANTHER" id="PTHR33567">
    <property type="entry name" value="CHROMATE ION TRANSPORTER (EUROFUNG)"/>
    <property type="match status" value="1"/>
</dbReference>
<keyword evidence="4 7" id="KW-0812">Transmembrane</keyword>
<comment type="subcellular location">
    <subcellularLocation>
        <location evidence="1">Cell membrane</location>
        <topology evidence="1">Multi-pass membrane protein</topology>
    </subcellularLocation>
</comment>